<dbReference type="EMBL" id="KV722614">
    <property type="protein sequence ID" value="OCH85028.1"/>
    <property type="molecule type" value="Genomic_DNA"/>
</dbReference>
<gene>
    <name evidence="2" type="ORF">OBBRIDRAFT_807827</name>
</gene>
<dbReference type="Proteomes" id="UP000250043">
    <property type="component" value="Unassembled WGS sequence"/>
</dbReference>
<evidence type="ECO:0000313" key="2">
    <source>
        <dbReference type="EMBL" id="OCH85028.1"/>
    </source>
</evidence>
<keyword evidence="3" id="KW-1185">Reference proteome</keyword>
<evidence type="ECO:0000256" key="1">
    <source>
        <dbReference type="SAM" id="SignalP"/>
    </source>
</evidence>
<keyword evidence="1" id="KW-0732">Signal</keyword>
<reference evidence="2 3" key="1">
    <citation type="submission" date="2016-07" db="EMBL/GenBank/DDBJ databases">
        <title>Draft genome of the white-rot fungus Obba rivulosa 3A-2.</title>
        <authorList>
            <consortium name="DOE Joint Genome Institute"/>
            <person name="Miettinen O."/>
            <person name="Riley R."/>
            <person name="Acob R."/>
            <person name="Barry K."/>
            <person name="Cullen D."/>
            <person name="De Vries R."/>
            <person name="Hainaut M."/>
            <person name="Hatakka A."/>
            <person name="Henrissat B."/>
            <person name="Hilden K."/>
            <person name="Kuo R."/>
            <person name="Labutti K."/>
            <person name="Lipzen A."/>
            <person name="Makela M.R."/>
            <person name="Sandor L."/>
            <person name="Spatafora J.W."/>
            <person name="Grigoriev I.V."/>
            <person name="Hibbett D.S."/>
        </authorList>
    </citation>
    <scope>NUCLEOTIDE SEQUENCE [LARGE SCALE GENOMIC DNA]</scope>
    <source>
        <strain evidence="2 3">3A-2</strain>
    </source>
</reference>
<feature type="chain" id="PRO_5034872414" evidence="1">
    <location>
        <begin position="18"/>
        <end position="187"/>
    </location>
</feature>
<feature type="signal peptide" evidence="1">
    <location>
        <begin position="1"/>
        <end position="17"/>
    </location>
</feature>
<protein>
    <submittedName>
        <fullName evidence="2">Uncharacterized protein</fullName>
    </submittedName>
</protein>
<proteinExistence type="predicted"/>
<sequence>MFRCDTTWTLWLGVCEALLSSSQTSLLSANDYECGDGAESHLFIFGAFISKRMEHDAVADEGRLSELSKWDVELVCSSQIYSTMSLRIRRAWFSIISNPLEVTSGADAINMYQVPNGYASSLLISSYVQQESRLANVRLRPYSDALFNEPSALFRVKHQRYKHEKIAAGTVFGNLACCSTTRGASYD</sequence>
<name>A0A8E2AIX8_9APHY</name>
<evidence type="ECO:0000313" key="3">
    <source>
        <dbReference type="Proteomes" id="UP000250043"/>
    </source>
</evidence>
<organism evidence="2 3">
    <name type="scientific">Obba rivulosa</name>
    <dbReference type="NCBI Taxonomy" id="1052685"/>
    <lineage>
        <taxon>Eukaryota</taxon>
        <taxon>Fungi</taxon>
        <taxon>Dikarya</taxon>
        <taxon>Basidiomycota</taxon>
        <taxon>Agaricomycotina</taxon>
        <taxon>Agaricomycetes</taxon>
        <taxon>Polyporales</taxon>
        <taxon>Gelatoporiaceae</taxon>
        <taxon>Obba</taxon>
    </lineage>
</organism>
<dbReference type="AlphaFoldDB" id="A0A8E2AIX8"/>
<accession>A0A8E2AIX8</accession>